<dbReference type="Proteomes" id="UP000321526">
    <property type="component" value="Segment"/>
</dbReference>
<evidence type="ECO:0000313" key="1">
    <source>
        <dbReference type="EMBL" id="QEA10082.1"/>
    </source>
</evidence>
<sequence length="123" mass="13865">MNYNEIARMATEGINFFSDSNGEFKCITQRGSVEIIGGEEVQKPEISVMIKGLIRSPKVREVDGETIRVTDKLGVFNNKVEIKNGYHIDVDGELYVVVEARPIRQTNVTVAYRPILRRISVHG</sequence>
<protein>
    <submittedName>
        <fullName evidence="1">Uncharacterized protein</fullName>
    </submittedName>
</protein>
<dbReference type="GeneID" id="56137219"/>
<reference evidence="1 2" key="1">
    <citation type="submission" date="2019-06" db="EMBL/GenBank/DDBJ databases">
        <authorList>
            <person name="Li Q."/>
            <person name="Teng T."/>
        </authorList>
    </citation>
    <scope>NUCLEOTIDE SEQUENCE [LARGE SCALE GENOMIC DNA]</scope>
</reference>
<accession>A0A5B8RQ20</accession>
<evidence type="ECO:0000313" key="2">
    <source>
        <dbReference type="Proteomes" id="UP000321526"/>
    </source>
</evidence>
<keyword evidence="2" id="KW-1185">Reference proteome</keyword>
<proteinExistence type="predicted"/>
<organism evidence="1 2">
    <name type="scientific">Escherichia phage Henu8</name>
    <dbReference type="NCBI Taxonomy" id="2596677"/>
    <lineage>
        <taxon>Viruses</taxon>
        <taxon>Duplodnaviria</taxon>
        <taxon>Heunggongvirae</taxon>
        <taxon>Uroviricota</taxon>
        <taxon>Caudoviricetes</taxon>
        <taxon>Drexlerviridae</taxon>
        <taxon>Tempevirinae</taxon>
        <taxon>Hanrivervirus</taxon>
        <taxon>Hanrivervirus henu8</taxon>
    </lineage>
</organism>
<dbReference type="RefSeq" id="YP_009904937.1">
    <property type="nucleotide sequence ID" value="NC_049853.1"/>
</dbReference>
<dbReference type="KEGG" id="vg:56137219"/>
<dbReference type="EMBL" id="MN055691">
    <property type="protein sequence ID" value="QEA10082.1"/>
    <property type="molecule type" value="Genomic_DNA"/>
</dbReference>
<name>A0A5B8RQ20_9CAUD</name>